<reference evidence="7" key="1">
    <citation type="submission" date="2016-10" db="EMBL/GenBank/DDBJ databases">
        <authorList>
            <person name="Varghese N."/>
            <person name="Submissions S."/>
        </authorList>
    </citation>
    <scope>NUCLEOTIDE SEQUENCE [LARGE SCALE GENOMIC DNA]</scope>
    <source>
        <strain evidence="7">LMG 2223</strain>
    </source>
</reference>
<proteinExistence type="inferred from homology"/>
<dbReference type="Proteomes" id="UP000198600">
    <property type="component" value="Chromosome I"/>
</dbReference>
<keyword evidence="3 4" id="KW-0732">Signal</keyword>
<dbReference type="InterPro" id="IPR025997">
    <property type="entry name" value="SBP_2_dom"/>
</dbReference>
<feature type="signal peptide" evidence="4">
    <location>
        <begin position="1"/>
        <end position="23"/>
    </location>
</feature>
<dbReference type="GO" id="GO:0055085">
    <property type="term" value="P:transmembrane transport"/>
    <property type="evidence" value="ECO:0007669"/>
    <property type="project" value="UniProtKB-ARBA"/>
</dbReference>
<dbReference type="GO" id="GO:0030313">
    <property type="term" value="C:cell envelope"/>
    <property type="evidence" value="ECO:0007669"/>
    <property type="project" value="UniProtKB-SubCell"/>
</dbReference>
<evidence type="ECO:0000313" key="7">
    <source>
        <dbReference type="Proteomes" id="UP000198600"/>
    </source>
</evidence>
<comment type="subcellular location">
    <subcellularLocation>
        <location evidence="1">Cell envelope</location>
    </subcellularLocation>
</comment>
<evidence type="ECO:0000256" key="1">
    <source>
        <dbReference type="ARBA" id="ARBA00004196"/>
    </source>
</evidence>
<dbReference type="PANTHER" id="PTHR46847:SF1">
    <property type="entry name" value="D-ALLOSE-BINDING PERIPLASMIC PROTEIN-RELATED"/>
    <property type="match status" value="1"/>
</dbReference>
<dbReference type="SUPFAM" id="SSF53822">
    <property type="entry name" value="Periplasmic binding protein-like I"/>
    <property type="match status" value="1"/>
</dbReference>
<evidence type="ECO:0000313" key="6">
    <source>
        <dbReference type="EMBL" id="SDU91755.1"/>
    </source>
</evidence>
<feature type="domain" description="Periplasmic binding protein" evidence="5">
    <location>
        <begin position="27"/>
        <end position="288"/>
    </location>
</feature>
<gene>
    <name evidence="6" type="ORF">SAMN05216202_1590</name>
</gene>
<dbReference type="OrthoDB" id="250606at2"/>
<dbReference type="AlphaFoldDB" id="A0A1H2MFD8"/>
<dbReference type="CDD" id="cd06301">
    <property type="entry name" value="PBP1_rhizopine_binding-like"/>
    <property type="match status" value="1"/>
</dbReference>
<dbReference type="STRING" id="46679.SAMN05216202_1590"/>
<evidence type="ECO:0000256" key="4">
    <source>
        <dbReference type="SAM" id="SignalP"/>
    </source>
</evidence>
<dbReference type="EMBL" id="LT629802">
    <property type="protein sequence ID" value="SDU91755.1"/>
    <property type="molecule type" value="Genomic_DNA"/>
</dbReference>
<dbReference type="Pfam" id="PF13407">
    <property type="entry name" value="Peripla_BP_4"/>
    <property type="match status" value="1"/>
</dbReference>
<evidence type="ECO:0000256" key="2">
    <source>
        <dbReference type="ARBA" id="ARBA00007639"/>
    </source>
</evidence>
<feature type="chain" id="PRO_5030027459" evidence="4">
    <location>
        <begin position="24"/>
        <end position="310"/>
    </location>
</feature>
<sequence>MKTPIRFASLALSMMLASGVAMADIKIGVSMSQFDDTWLTYLREDMDKQAKSYPKEDGVQLQFEDARADVVKQLSQVENFISQKVDAIVVNPVDTAATGKITAAAVKAGIPLVYVNRRPDQQDLPDGVVTVSSDDAEAGRLQMQYLAEKMGGKGNIVVLLGDLANNATTNRTKGVKEVLGKYPGIKIEQEQSGVWLRDKGMNLVNDWVTQGRKFDAVVSNNDEMAIGASMALKQAGIEKGSVLIAGVDGTPDGLRAVEKGEIAVSVFQDASGQAQGSVDAAVKMAKKQPVEKSVLVPFQLITPDNVKDFK</sequence>
<dbReference type="RefSeq" id="WP_084377973.1">
    <property type="nucleotide sequence ID" value="NZ_LS483433.1"/>
</dbReference>
<keyword evidence="7" id="KW-1185">Reference proteome</keyword>
<dbReference type="PANTHER" id="PTHR46847">
    <property type="entry name" value="D-ALLOSE-BINDING PERIPLASMIC PROTEIN-RELATED"/>
    <property type="match status" value="1"/>
</dbReference>
<evidence type="ECO:0000259" key="5">
    <source>
        <dbReference type="Pfam" id="PF13407"/>
    </source>
</evidence>
<dbReference type="GO" id="GO:0030246">
    <property type="term" value="F:carbohydrate binding"/>
    <property type="evidence" value="ECO:0007669"/>
    <property type="project" value="UniProtKB-ARBA"/>
</dbReference>
<organism evidence="6 7">
    <name type="scientific">Pseudomonas mucidolens</name>
    <dbReference type="NCBI Taxonomy" id="46679"/>
    <lineage>
        <taxon>Bacteria</taxon>
        <taxon>Pseudomonadati</taxon>
        <taxon>Pseudomonadota</taxon>
        <taxon>Gammaproteobacteria</taxon>
        <taxon>Pseudomonadales</taxon>
        <taxon>Pseudomonadaceae</taxon>
        <taxon>Pseudomonas</taxon>
    </lineage>
</organism>
<name>A0A1H2MFD8_9PSED</name>
<evidence type="ECO:0000256" key="3">
    <source>
        <dbReference type="ARBA" id="ARBA00022729"/>
    </source>
</evidence>
<protein>
    <submittedName>
        <fullName evidence="6">Monosaccharide ABC transporter substrate-binding protein, CUT2 family</fullName>
    </submittedName>
</protein>
<accession>A0A1H2MFD8</accession>
<dbReference type="Gene3D" id="3.40.50.2300">
    <property type="match status" value="2"/>
</dbReference>
<dbReference type="InterPro" id="IPR028082">
    <property type="entry name" value="Peripla_BP_I"/>
</dbReference>
<comment type="similarity">
    <text evidence="2">Belongs to the bacterial solute-binding protein 2 family.</text>
</comment>